<keyword evidence="5" id="KW-0802">TPR repeat</keyword>
<feature type="short sequence motif" description="GXSXG" evidence="6">
    <location>
        <begin position="507"/>
        <end position="511"/>
    </location>
</feature>
<dbReference type="Pfam" id="PF00023">
    <property type="entry name" value="Ank"/>
    <property type="match status" value="1"/>
</dbReference>
<dbReference type="eggNOG" id="COG1752">
    <property type="taxonomic scope" value="Bacteria"/>
</dbReference>
<dbReference type="InterPro" id="IPR036770">
    <property type="entry name" value="Ankyrin_rpt-contain_sf"/>
</dbReference>
<evidence type="ECO:0000313" key="8">
    <source>
        <dbReference type="EMBL" id="CAF24363.1"/>
    </source>
</evidence>
<evidence type="ECO:0000256" key="6">
    <source>
        <dbReference type="PROSITE-ProRule" id="PRU01161"/>
    </source>
</evidence>
<keyword evidence="6" id="KW-0378">Hydrolase</keyword>
<dbReference type="PROSITE" id="PS50088">
    <property type="entry name" value="ANK_REPEAT"/>
    <property type="match status" value="2"/>
</dbReference>
<dbReference type="Pfam" id="PF12796">
    <property type="entry name" value="Ank_2"/>
    <property type="match status" value="2"/>
</dbReference>
<dbReference type="PROSITE" id="PS50297">
    <property type="entry name" value="ANK_REP_REGION"/>
    <property type="match status" value="2"/>
</dbReference>
<keyword evidence="6" id="KW-0442">Lipid degradation</keyword>
<evidence type="ECO:0000256" key="3">
    <source>
        <dbReference type="ARBA" id="ARBA00023422"/>
    </source>
</evidence>
<dbReference type="GO" id="GO:0016042">
    <property type="term" value="P:lipid catabolic process"/>
    <property type="evidence" value="ECO:0007669"/>
    <property type="project" value="UniProtKB-UniRule"/>
</dbReference>
<feature type="repeat" description="ANK" evidence="4">
    <location>
        <begin position="370"/>
        <end position="402"/>
    </location>
</feature>
<name>Q6MAN6_PARUW</name>
<organism evidence="8 9">
    <name type="scientific">Protochlamydia amoebophila (strain UWE25)</name>
    <dbReference type="NCBI Taxonomy" id="264201"/>
    <lineage>
        <taxon>Bacteria</taxon>
        <taxon>Pseudomonadati</taxon>
        <taxon>Chlamydiota</taxon>
        <taxon>Chlamydiia</taxon>
        <taxon>Parachlamydiales</taxon>
        <taxon>Parachlamydiaceae</taxon>
        <taxon>Candidatus Protochlamydia</taxon>
    </lineage>
</organism>
<evidence type="ECO:0000259" key="7">
    <source>
        <dbReference type="PROSITE" id="PS51635"/>
    </source>
</evidence>
<dbReference type="KEGG" id="pcu:PC_RS07845"/>
<dbReference type="Gene3D" id="1.25.40.20">
    <property type="entry name" value="Ankyrin repeat-containing domain"/>
    <property type="match status" value="1"/>
</dbReference>
<dbReference type="InterPro" id="IPR027417">
    <property type="entry name" value="P-loop_NTPase"/>
</dbReference>
<dbReference type="InterPro" id="IPR019734">
    <property type="entry name" value="TPR_rpt"/>
</dbReference>
<dbReference type="STRING" id="264201.pc1639"/>
<dbReference type="SUPFAM" id="SSF52151">
    <property type="entry name" value="FabD/lysophospholipase-like"/>
    <property type="match status" value="1"/>
</dbReference>
<keyword evidence="9" id="KW-1185">Reference proteome</keyword>
<evidence type="ECO:0000256" key="2">
    <source>
        <dbReference type="ARBA" id="ARBA00023098"/>
    </source>
</evidence>
<dbReference type="EC" id="3.1.1.4" evidence="1"/>
<feature type="active site" description="Nucleophile" evidence="6">
    <location>
        <position position="509"/>
    </location>
</feature>
<dbReference type="Gene3D" id="1.25.40.10">
    <property type="entry name" value="Tetratricopeptide repeat domain"/>
    <property type="match status" value="1"/>
</dbReference>
<dbReference type="Pfam" id="PF01734">
    <property type="entry name" value="Patatin"/>
    <property type="match status" value="1"/>
</dbReference>
<comment type="catalytic activity">
    <reaction evidence="3">
        <text>a 1,2-diacyl-sn-glycero-3-phosphocholine + H2O = a 1-acyl-sn-glycero-3-phosphocholine + a fatty acid + H(+)</text>
        <dbReference type="Rhea" id="RHEA:15801"/>
        <dbReference type="ChEBI" id="CHEBI:15377"/>
        <dbReference type="ChEBI" id="CHEBI:15378"/>
        <dbReference type="ChEBI" id="CHEBI:28868"/>
        <dbReference type="ChEBI" id="CHEBI:57643"/>
        <dbReference type="ChEBI" id="CHEBI:58168"/>
        <dbReference type="EC" id="3.1.1.4"/>
    </reaction>
    <physiologicalReaction direction="left-to-right" evidence="3">
        <dbReference type="Rhea" id="RHEA:15802"/>
    </physiologicalReaction>
</comment>
<dbReference type="SUPFAM" id="SSF52540">
    <property type="entry name" value="P-loop containing nucleoside triphosphate hydrolases"/>
    <property type="match status" value="1"/>
</dbReference>
<accession>Q6MAN6</accession>
<dbReference type="eggNOG" id="COG0666">
    <property type="taxonomic scope" value="Bacteria"/>
</dbReference>
<protein>
    <recommendedName>
        <fullName evidence="1">phospholipase A2</fullName>
        <ecNumber evidence="1">3.1.1.4</ecNumber>
    </recommendedName>
</protein>
<dbReference type="CDD" id="cd07207">
    <property type="entry name" value="Pat_ExoU_VipD_like"/>
    <property type="match status" value="1"/>
</dbReference>
<dbReference type="EMBL" id="BX908798">
    <property type="protein sequence ID" value="CAF24363.1"/>
    <property type="molecule type" value="Genomic_DNA"/>
</dbReference>
<dbReference type="InterPro" id="IPR052580">
    <property type="entry name" value="Lipid_Hydrolase"/>
</dbReference>
<dbReference type="SMART" id="SM00028">
    <property type="entry name" value="TPR"/>
    <property type="match status" value="2"/>
</dbReference>
<dbReference type="PROSITE" id="PS50005">
    <property type="entry name" value="TPR"/>
    <property type="match status" value="1"/>
</dbReference>
<sequence length="1533" mass="174385">MTNVSLGISTVRPQYLTSCFPNRISALKIGFDRKGGGLSFLGKQNSRVYSSSASTLLLKQKKFTYAKFTTNKNSRWTLHIRSLCHMPNDHGKLHSDLALPVFFLACMGSNFLSNNTVDSENQLTSLSANETVDSENQLTYEQLQQLAVVFNLPLLQDHETSEKLRRLRNQCFVAAYEACNKGEWDKIKPIAKQLSLLIDSCGDTLLMHAIGCHNEEIVKNLIELKIGLKKKDYNANTPLHLAAMEGNAVIFSLLYGCFTPEEKNSLGETPLHIAIQSDQKEILQILMKKGANLQLPLEYKSHSLSPLELCVRHSAKGCFDLLLTEEGIKSKFEEEGNLLHLAVWSSNSGMLSHLLKDYRTKTLIEEKDAKGRTSLSLAAYLGDEAAIKILYEAGAELDTRDLESNTPLHWCVKGKKEGSFEFLLKLGCQDVENNSGQNALQLAIDLNNKEIENFIQKNVVGESWDPKTQPPKNLVIKGGGPKGIAYIAVLKKLEEHEALKNLERIAGTSSGAIFASLISVGYTSSEIRDILDEIDLNKILDYPDDLRLDIEKLKKVLLDAKEEVGLIQKKGVSNSKFKIAFNLIFNWVDWWGIPCDQKKILKERYASGGLCKGEYLRELIEKKLTEKVEKHQGTKINHLTFGELRELIKTEKNSPFKHLYIVAAKLGPQHGVRIFSSEDPNCDDIIISDAVRASMSIPIVFSPHTLCKKVNGMRIQDESLGTYVDGGILMNYPIGIFDKKKYKRDLVSEENENDHWLNPFTWGLNLYSPKEEDTEEKEPSTVNEIIIELINVYTSAENILRNKGKQDLRNINIDNRGVGLLDFDLPPHKKAELLESGEIAARQFLANSKTNQIGISPLHYNPIELMEKKRKGFFNLIEPHPSFIDRPKIMQKLESLLQPNKCGQQILYGHGGVGKSEIAIAYAYLHLEDYSLIWWIDEATRETQNLGYRELAGVLKIPFNKPIEEISLDEVKGKIKLHLEKHNFGKPWLLILDNTKELPQQLPSKGGSMLIITRPEHNPSKKGLLIGHFDKEEALNLLQKVIDEKRSPKMEELARELDYSPLVLNCAAHYIASRAGLDIADYVKRYKTKKQIQEQSPLDMSDPDKRHVSLAATYSITLEDLRQEEPYAVDCLQACAYLSPDNIPVDFLDALLKEKKKSIRDRERYVYNILKSLNIYELTRFNQETFSLHKLWQEVLQKMQTQPFPRKIPRKILTALNSYRHVKDYNPAHRETVEPFKKMLPHCLSVLDFDAFLTDDPKAAMQLLLTVVRYFLDTVRNPDEAEVYLNKAVNLADVHLLHRAIRGRLDFYRGVLSIKRAHLAQTVEDSQVFYTEALKHFKNAETHYENDQVPTHYEQLEQNKDRCSSTYQIGISKFYQAQNLIRLGKLGEANDLLDEANAKFIDVAKDVGEKEHFDSSRVLREKGIILWKQGDKVSAREQLIEAIKMKKRVCGNRFNHQPSAAATYEILGDICLDQNDRDAAIEAYREAININENLYGTEFYIKALRKKINSIIQEKNCIYDDSTNSTENTKVTP</sequence>
<feature type="repeat" description="ANK" evidence="4">
    <location>
        <begin position="266"/>
        <end position="298"/>
    </location>
</feature>
<dbReference type="Gene3D" id="3.40.1090.10">
    <property type="entry name" value="Cytosolic phospholipase A2 catalytic domain"/>
    <property type="match status" value="1"/>
</dbReference>
<dbReference type="PANTHER" id="PTHR46394:SF1">
    <property type="entry name" value="PNPLA DOMAIN-CONTAINING PROTEIN"/>
    <property type="match status" value="1"/>
</dbReference>
<proteinExistence type="predicted"/>
<reference evidence="8 9" key="1">
    <citation type="journal article" date="2004" name="Science">
        <title>Illuminating the evolutionary history of chlamydiae.</title>
        <authorList>
            <person name="Horn M."/>
            <person name="Collingro A."/>
            <person name="Schmitz-Esser S."/>
            <person name="Beier C.L."/>
            <person name="Purkhold U."/>
            <person name="Fartmann B."/>
            <person name="Brandt P."/>
            <person name="Nyakatura G.J."/>
            <person name="Droege M."/>
            <person name="Frishman D."/>
            <person name="Rattei T."/>
            <person name="Mewes H."/>
            <person name="Wagner M."/>
        </authorList>
    </citation>
    <scope>NUCLEOTIDE SEQUENCE [LARGE SCALE GENOMIC DNA]</scope>
    <source>
        <strain evidence="8 9">UWE25</strain>
    </source>
</reference>
<evidence type="ECO:0000256" key="1">
    <source>
        <dbReference type="ARBA" id="ARBA00013278"/>
    </source>
</evidence>
<dbReference type="Pfam" id="PF13181">
    <property type="entry name" value="TPR_8"/>
    <property type="match status" value="1"/>
</dbReference>
<feature type="domain" description="PNPLA" evidence="7">
    <location>
        <begin position="474"/>
        <end position="738"/>
    </location>
</feature>
<dbReference type="Proteomes" id="UP000000529">
    <property type="component" value="Chromosome"/>
</dbReference>
<feature type="short sequence motif" description="DGA/G" evidence="6">
    <location>
        <begin position="725"/>
        <end position="727"/>
    </location>
</feature>
<evidence type="ECO:0000256" key="4">
    <source>
        <dbReference type="PROSITE-ProRule" id="PRU00023"/>
    </source>
</evidence>
<dbReference type="RefSeq" id="WP_011176185.1">
    <property type="nucleotide sequence ID" value="NC_005861.2"/>
</dbReference>
<keyword evidence="4" id="KW-0040">ANK repeat</keyword>
<evidence type="ECO:0000313" key="9">
    <source>
        <dbReference type="Proteomes" id="UP000000529"/>
    </source>
</evidence>
<feature type="repeat" description="TPR" evidence="5">
    <location>
        <begin position="1461"/>
        <end position="1494"/>
    </location>
</feature>
<dbReference type="SUPFAM" id="SSF48403">
    <property type="entry name" value="Ankyrin repeat"/>
    <property type="match status" value="1"/>
</dbReference>
<dbReference type="PANTHER" id="PTHR46394">
    <property type="entry name" value="ANNEXIN"/>
    <property type="match status" value="1"/>
</dbReference>
<dbReference type="PROSITE" id="PS51635">
    <property type="entry name" value="PNPLA"/>
    <property type="match status" value="1"/>
</dbReference>
<dbReference type="InterPro" id="IPR016035">
    <property type="entry name" value="Acyl_Trfase/lysoPLipase"/>
</dbReference>
<dbReference type="Gene3D" id="3.40.50.300">
    <property type="entry name" value="P-loop containing nucleotide triphosphate hydrolases"/>
    <property type="match status" value="1"/>
</dbReference>
<keyword evidence="2 6" id="KW-0443">Lipid metabolism</keyword>
<dbReference type="SMART" id="SM00248">
    <property type="entry name" value="ANK"/>
    <property type="match status" value="7"/>
</dbReference>
<feature type="short sequence motif" description="GXGXXG" evidence="6">
    <location>
        <begin position="478"/>
        <end position="483"/>
    </location>
</feature>
<evidence type="ECO:0000256" key="5">
    <source>
        <dbReference type="PROSITE-ProRule" id="PRU00339"/>
    </source>
</evidence>
<dbReference type="GO" id="GO:0004623">
    <property type="term" value="F:phospholipase A2 activity"/>
    <property type="evidence" value="ECO:0007669"/>
    <property type="project" value="UniProtKB-EC"/>
</dbReference>
<feature type="active site" description="Proton acceptor" evidence="6">
    <location>
        <position position="725"/>
    </location>
</feature>
<gene>
    <name evidence="8" type="ORF">PC_RS07845</name>
</gene>
<dbReference type="InterPro" id="IPR002641">
    <property type="entry name" value="PNPLA_dom"/>
</dbReference>
<dbReference type="eggNOG" id="COG0457">
    <property type="taxonomic scope" value="Bacteria"/>
</dbReference>
<dbReference type="HOGENOM" id="CLU_247150_0_0_0"/>
<dbReference type="OrthoDB" id="582340at2"/>
<dbReference type="InterPro" id="IPR011990">
    <property type="entry name" value="TPR-like_helical_dom_sf"/>
</dbReference>
<dbReference type="SUPFAM" id="SSF48452">
    <property type="entry name" value="TPR-like"/>
    <property type="match status" value="1"/>
</dbReference>
<dbReference type="InterPro" id="IPR002110">
    <property type="entry name" value="Ankyrin_rpt"/>
</dbReference>